<reference evidence="2 3" key="1">
    <citation type="submission" date="2021-01" db="EMBL/GenBank/DDBJ databases">
        <title>Genomic Encyclopedia of Type Strains, Phase IV (KMG-IV): sequencing the most valuable type-strain genomes for metagenomic binning, comparative biology and taxonomic classification.</title>
        <authorList>
            <person name="Goeker M."/>
        </authorList>
    </citation>
    <scope>NUCLEOTIDE SEQUENCE [LARGE SCALE GENOMIC DNA]</scope>
    <source>
        <strain evidence="2 3">DSM 25540</strain>
    </source>
</reference>
<evidence type="ECO:0000313" key="3">
    <source>
        <dbReference type="Proteomes" id="UP000741863"/>
    </source>
</evidence>
<gene>
    <name evidence="2" type="ORF">JOD17_002443</name>
</gene>
<dbReference type="PANTHER" id="PTHR45569:SF1">
    <property type="entry name" value="SENSOR PROTEIN KDPD"/>
    <property type="match status" value="1"/>
</dbReference>
<evidence type="ECO:0000313" key="2">
    <source>
        <dbReference type="EMBL" id="MBM7633349.1"/>
    </source>
</evidence>
<protein>
    <submittedName>
        <fullName evidence="2">K+-sensing histidine kinase KdpD</fullName>
    </submittedName>
</protein>
<dbReference type="RefSeq" id="WP_204697967.1">
    <property type="nucleotide sequence ID" value="NZ_JAFBEC010000006.1"/>
</dbReference>
<evidence type="ECO:0000259" key="1">
    <source>
        <dbReference type="Pfam" id="PF00582"/>
    </source>
</evidence>
<sequence length="226" mass="26121">MDQAIQAKMDESLLVCVYHGPNGERLIRRGAKIAQKLNCPFYILTVDSSPLDELDHEKSQYVDYWKELAKEVNASEFIIKDNEKRPPTKVISEVAREKQVTQVIIGQTAKSRWEEITKGSLINTLLKELPFVDLHIIAVTRGLKNYQEEHFEKGVRAYLIRSENESGYELTFNHSVKCSYEGIFFKEVGTDFNNGIFKFMKDNKMLEVHVTDDQVVPSENFLKKEQ</sequence>
<dbReference type="EMBL" id="JAFBEC010000006">
    <property type="protein sequence ID" value="MBM7633349.1"/>
    <property type="molecule type" value="Genomic_DNA"/>
</dbReference>
<proteinExistence type="predicted"/>
<dbReference type="Proteomes" id="UP000741863">
    <property type="component" value="Unassembled WGS sequence"/>
</dbReference>
<comment type="caution">
    <text evidence="2">The sequence shown here is derived from an EMBL/GenBank/DDBJ whole genome shotgun (WGS) entry which is preliminary data.</text>
</comment>
<name>A0ABS2PD34_9BACL</name>
<accession>A0ABS2PD34</accession>
<keyword evidence="3" id="KW-1185">Reference proteome</keyword>
<dbReference type="CDD" id="cd01987">
    <property type="entry name" value="USP_KdpD-like"/>
    <property type="match status" value="1"/>
</dbReference>
<dbReference type="GO" id="GO:0016301">
    <property type="term" value="F:kinase activity"/>
    <property type="evidence" value="ECO:0007669"/>
    <property type="project" value="UniProtKB-KW"/>
</dbReference>
<keyword evidence="2" id="KW-0808">Transferase</keyword>
<dbReference type="InterPro" id="IPR052023">
    <property type="entry name" value="Histidine_kinase_KdpD"/>
</dbReference>
<keyword evidence="2" id="KW-0418">Kinase</keyword>
<dbReference type="InterPro" id="IPR006016">
    <property type="entry name" value="UspA"/>
</dbReference>
<dbReference type="Gene3D" id="3.40.50.620">
    <property type="entry name" value="HUPs"/>
    <property type="match status" value="1"/>
</dbReference>
<dbReference type="PANTHER" id="PTHR45569">
    <property type="entry name" value="SENSOR PROTEIN KDPD"/>
    <property type="match status" value="1"/>
</dbReference>
<organism evidence="2 3">
    <name type="scientific">Geomicrobium sediminis</name>
    <dbReference type="NCBI Taxonomy" id="1347788"/>
    <lineage>
        <taxon>Bacteria</taxon>
        <taxon>Bacillati</taxon>
        <taxon>Bacillota</taxon>
        <taxon>Bacilli</taxon>
        <taxon>Bacillales</taxon>
        <taxon>Geomicrobium</taxon>
    </lineage>
</organism>
<dbReference type="Pfam" id="PF00582">
    <property type="entry name" value="Usp"/>
    <property type="match status" value="1"/>
</dbReference>
<dbReference type="InterPro" id="IPR014729">
    <property type="entry name" value="Rossmann-like_a/b/a_fold"/>
</dbReference>
<feature type="domain" description="UspA" evidence="1">
    <location>
        <begin position="13"/>
        <end position="130"/>
    </location>
</feature>
<dbReference type="SUPFAM" id="SSF52402">
    <property type="entry name" value="Adenine nucleotide alpha hydrolases-like"/>
    <property type="match status" value="1"/>
</dbReference>